<dbReference type="Pfam" id="PF06081">
    <property type="entry name" value="ArAE_1"/>
    <property type="match status" value="1"/>
</dbReference>
<evidence type="ECO:0000256" key="5">
    <source>
        <dbReference type="ARBA" id="ARBA00023136"/>
    </source>
</evidence>
<keyword evidence="3 6" id="KW-0812">Transmembrane</keyword>
<evidence type="ECO:0000256" key="4">
    <source>
        <dbReference type="ARBA" id="ARBA00022989"/>
    </source>
</evidence>
<dbReference type="AlphaFoldDB" id="A0A6N7R1C0"/>
<dbReference type="Proteomes" id="UP000435187">
    <property type="component" value="Unassembled WGS sequence"/>
</dbReference>
<dbReference type="InterPro" id="IPR038323">
    <property type="entry name" value="ArAE_1_C_sf"/>
</dbReference>
<feature type="transmembrane region" description="Helical" evidence="6">
    <location>
        <begin position="98"/>
        <end position="118"/>
    </location>
</feature>
<comment type="caution">
    <text evidence="8">The sequence shown here is derived from an EMBL/GenBank/DDBJ whole genome shotgun (WGS) entry which is preliminary data.</text>
</comment>
<gene>
    <name evidence="8" type="ORF">GH885_15440</name>
</gene>
<reference evidence="8 9" key="1">
    <citation type="submission" date="2019-10" db="EMBL/GenBank/DDBJ databases">
        <title>Gracilibacillus salitolerans sp. nov., a moderate halophile isolated from a saline soil in northwest China.</title>
        <authorList>
            <person name="Gan L."/>
        </authorList>
    </citation>
    <scope>NUCLEOTIDE SEQUENCE [LARGE SCALE GENOMIC DNA]</scope>
    <source>
        <strain evidence="8 9">TP2-8</strain>
    </source>
</reference>
<dbReference type="PANTHER" id="PTHR40064:SF1">
    <property type="entry name" value="MEMBRANE PROTEIN"/>
    <property type="match status" value="1"/>
</dbReference>
<evidence type="ECO:0000256" key="6">
    <source>
        <dbReference type="SAM" id="Phobius"/>
    </source>
</evidence>
<comment type="subcellular location">
    <subcellularLocation>
        <location evidence="1">Cell membrane</location>
        <topology evidence="1">Multi-pass membrane protein</topology>
    </subcellularLocation>
</comment>
<dbReference type="PANTHER" id="PTHR40064">
    <property type="entry name" value="MEMBRANE PROTEIN-RELATED"/>
    <property type="match status" value="1"/>
</dbReference>
<dbReference type="InterPro" id="IPR052984">
    <property type="entry name" value="UPF0421"/>
</dbReference>
<feature type="transmembrane region" description="Helical" evidence="6">
    <location>
        <begin position="21"/>
        <end position="43"/>
    </location>
</feature>
<evidence type="ECO:0000259" key="7">
    <source>
        <dbReference type="Pfam" id="PF11728"/>
    </source>
</evidence>
<accession>A0A6N7R1C0</accession>
<organism evidence="8 9">
    <name type="scientific">Gracilibacillus thailandensis</name>
    <dbReference type="NCBI Taxonomy" id="563735"/>
    <lineage>
        <taxon>Bacteria</taxon>
        <taxon>Bacillati</taxon>
        <taxon>Bacillota</taxon>
        <taxon>Bacilli</taxon>
        <taxon>Bacillales</taxon>
        <taxon>Bacillaceae</taxon>
        <taxon>Gracilibacillus</taxon>
    </lineage>
</organism>
<dbReference type="Pfam" id="PF11728">
    <property type="entry name" value="ArAE_1_C"/>
    <property type="match status" value="1"/>
</dbReference>
<dbReference type="GO" id="GO:0005886">
    <property type="term" value="C:plasma membrane"/>
    <property type="evidence" value="ECO:0007669"/>
    <property type="project" value="UniProtKB-SubCell"/>
</dbReference>
<evidence type="ECO:0000256" key="1">
    <source>
        <dbReference type="ARBA" id="ARBA00004651"/>
    </source>
</evidence>
<sequence>MHGDKGTSLLDLMKKGKDIEYMFNIIGYRTLKTAIGAALAIFIAEQLQLDFYVSAGITAVLCISVTRKDSLMASWQRIVACVIGLTLASVMFELLGYHAIVLCVLLLLFIPIVVYFNAKKGIVTSTVFMLHLYTLEQVTLGILLNEILLLLIGVGAALLMNTYMPSNEKQMRNTQEELEQCFQKIWYEYARYLRGNITNWSGEELITASKKIDDGLANALRASDNQLFRHDNYFYHYFKMREKQLEILKRMLPLISTLDHTVVQSQKIAEFMEELSNAIHPGNTAILYLKQLHELTEALREMELPRSRKEFEVRSALFHLLYEMKIYLTIKKKFQPDPKRHQR</sequence>
<protein>
    <submittedName>
        <fullName evidence="8">Aromatic acid exporter family protein</fullName>
    </submittedName>
</protein>
<keyword evidence="9" id="KW-1185">Reference proteome</keyword>
<feature type="domain" description="Putative aromatic acid exporter C-terminal" evidence="7">
    <location>
        <begin position="168"/>
        <end position="332"/>
    </location>
</feature>
<keyword evidence="2" id="KW-1003">Cell membrane</keyword>
<keyword evidence="4 6" id="KW-1133">Transmembrane helix</keyword>
<dbReference type="InterPro" id="IPR021062">
    <property type="entry name" value="ArAE_1_C"/>
</dbReference>
<dbReference type="InterPro" id="IPR010343">
    <property type="entry name" value="ArAE_1"/>
</dbReference>
<feature type="transmembrane region" description="Helical" evidence="6">
    <location>
        <begin position="138"/>
        <end position="160"/>
    </location>
</feature>
<evidence type="ECO:0000256" key="2">
    <source>
        <dbReference type="ARBA" id="ARBA00022475"/>
    </source>
</evidence>
<dbReference type="EMBL" id="WJEE01000038">
    <property type="protein sequence ID" value="MRI67714.1"/>
    <property type="molecule type" value="Genomic_DNA"/>
</dbReference>
<dbReference type="Gene3D" id="1.20.120.940">
    <property type="entry name" value="Putative aromatic acid exporter, C-terminal domain"/>
    <property type="match status" value="1"/>
</dbReference>
<feature type="transmembrane region" description="Helical" evidence="6">
    <location>
        <begin position="74"/>
        <end position="92"/>
    </location>
</feature>
<evidence type="ECO:0000313" key="9">
    <source>
        <dbReference type="Proteomes" id="UP000435187"/>
    </source>
</evidence>
<proteinExistence type="predicted"/>
<evidence type="ECO:0000313" key="8">
    <source>
        <dbReference type="EMBL" id="MRI67714.1"/>
    </source>
</evidence>
<name>A0A6N7R1C0_9BACI</name>
<keyword evidence="5 6" id="KW-0472">Membrane</keyword>
<feature type="transmembrane region" description="Helical" evidence="6">
    <location>
        <begin position="49"/>
        <end position="67"/>
    </location>
</feature>
<evidence type="ECO:0000256" key="3">
    <source>
        <dbReference type="ARBA" id="ARBA00022692"/>
    </source>
</evidence>